<protein>
    <recommendedName>
        <fullName evidence="2">DUF1320 domain-containing protein</fullName>
    </recommendedName>
</protein>
<dbReference type="InterPro" id="IPR009752">
    <property type="entry name" value="Phage_Mu_GpJ"/>
</dbReference>
<dbReference type="Pfam" id="PF07030">
    <property type="entry name" value="Phage_Mu_Gp36"/>
    <property type="match status" value="1"/>
</dbReference>
<accession>A0A8S5L7L6</accession>
<proteinExistence type="predicted"/>
<reference evidence="1" key="1">
    <citation type="journal article" date="2021" name="Proc. Natl. Acad. Sci. U.S.A.">
        <title>A Catalog of Tens of Thousands of Viruses from Human Metagenomes Reveals Hidden Associations with Chronic Diseases.</title>
        <authorList>
            <person name="Tisza M.J."/>
            <person name="Buck C.B."/>
        </authorList>
    </citation>
    <scope>NUCLEOTIDE SEQUENCE</scope>
    <source>
        <strain evidence="1">CtgFB34</strain>
    </source>
</reference>
<evidence type="ECO:0000313" key="1">
    <source>
        <dbReference type="EMBL" id="DAD65936.1"/>
    </source>
</evidence>
<dbReference type="EMBL" id="BK014651">
    <property type="protein sequence ID" value="DAD65936.1"/>
    <property type="molecule type" value="Genomic_DNA"/>
</dbReference>
<sequence>MITNDDLLEEVSHKELLELSDFEGSGSINQSVIDDSLNDALAFIASFIKIPANPTKLLKDICVDLTIIELKKRNNFPKDTLAEQIEKIGGLLLKMAAGKIPTDEKKDDKPRLASRAFRHYEQRMDLKDLNG</sequence>
<organism evidence="1">
    <name type="scientific">Siphoviridae sp. ctgFB34</name>
    <dbReference type="NCBI Taxonomy" id="2823591"/>
    <lineage>
        <taxon>Viruses</taxon>
        <taxon>Duplodnaviria</taxon>
        <taxon>Heunggongvirae</taxon>
        <taxon>Uroviricota</taxon>
        <taxon>Caudoviricetes</taxon>
    </lineage>
</organism>
<evidence type="ECO:0008006" key="2">
    <source>
        <dbReference type="Google" id="ProtNLM"/>
    </source>
</evidence>
<name>A0A8S5L7L6_9CAUD</name>